<evidence type="ECO:0008006" key="3">
    <source>
        <dbReference type="Google" id="ProtNLM"/>
    </source>
</evidence>
<organism evidence="1 2">
    <name type="scientific">Parascedosporium putredinis</name>
    <dbReference type="NCBI Taxonomy" id="1442378"/>
    <lineage>
        <taxon>Eukaryota</taxon>
        <taxon>Fungi</taxon>
        <taxon>Dikarya</taxon>
        <taxon>Ascomycota</taxon>
        <taxon>Pezizomycotina</taxon>
        <taxon>Sordariomycetes</taxon>
        <taxon>Hypocreomycetidae</taxon>
        <taxon>Microascales</taxon>
        <taxon>Microascaceae</taxon>
        <taxon>Parascedosporium</taxon>
    </lineage>
</organism>
<name>A0A9P1H7K8_9PEZI</name>
<proteinExistence type="predicted"/>
<sequence>MSPTMRIPLRRPLTPSYKAPTCCPKRARLPTLLNPPPLSSRPETAPKQVAEKLLKGKEVVGKALAERSGQLTLLELPVDILRLVVHEITHTNDLTSLALTNSTLYSLAVPQIYSRFDIVWPDSDAVAAESKSVDALTYGLSTLCLGSSFARRAHLRRPTPRPPWRLCASFGRIPMLSILENSPSGMGLPSGSQST</sequence>
<reference evidence="1" key="1">
    <citation type="submission" date="2022-11" db="EMBL/GenBank/DDBJ databases">
        <authorList>
            <person name="Scott C."/>
            <person name="Bruce N."/>
        </authorList>
    </citation>
    <scope>NUCLEOTIDE SEQUENCE</scope>
</reference>
<accession>A0A9P1H7K8</accession>
<evidence type="ECO:0000313" key="1">
    <source>
        <dbReference type="EMBL" id="CAI4216734.1"/>
    </source>
</evidence>
<protein>
    <recommendedName>
        <fullName evidence="3">F-box domain-containing protein</fullName>
    </recommendedName>
</protein>
<dbReference type="OrthoDB" id="3199516at2759"/>
<dbReference type="AlphaFoldDB" id="A0A9P1H7K8"/>
<comment type="caution">
    <text evidence="1">The sequence shown here is derived from an EMBL/GenBank/DDBJ whole genome shotgun (WGS) entry which is preliminary data.</text>
</comment>
<dbReference type="Proteomes" id="UP000838763">
    <property type="component" value="Unassembled WGS sequence"/>
</dbReference>
<gene>
    <name evidence="1" type="ORF">PPNO1_LOCUS6383</name>
</gene>
<evidence type="ECO:0000313" key="2">
    <source>
        <dbReference type="Proteomes" id="UP000838763"/>
    </source>
</evidence>
<dbReference type="EMBL" id="CALLCH030000015">
    <property type="protein sequence ID" value="CAI4216734.1"/>
    <property type="molecule type" value="Genomic_DNA"/>
</dbReference>
<keyword evidence="2" id="KW-1185">Reference proteome</keyword>